<protein>
    <submittedName>
        <fullName evidence="1">Uncharacterized protein</fullName>
    </submittedName>
</protein>
<dbReference type="Proteomes" id="UP000481861">
    <property type="component" value="Unassembled WGS sequence"/>
</dbReference>
<keyword evidence="2" id="KW-1185">Reference proteome</keyword>
<reference evidence="1 2" key="1">
    <citation type="submission" date="2020-01" db="EMBL/GenBank/DDBJ databases">
        <authorList>
            <consortium name="DOE Joint Genome Institute"/>
            <person name="Haridas S."/>
            <person name="Albert R."/>
            <person name="Binder M."/>
            <person name="Bloem J."/>
            <person name="Labutti K."/>
            <person name="Salamov A."/>
            <person name="Andreopoulos B."/>
            <person name="Baker S.E."/>
            <person name="Barry K."/>
            <person name="Bills G."/>
            <person name="Bluhm B.H."/>
            <person name="Cannon C."/>
            <person name="Castanera R."/>
            <person name="Culley D.E."/>
            <person name="Daum C."/>
            <person name="Ezra D."/>
            <person name="Gonzalez J.B."/>
            <person name="Henrissat B."/>
            <person name="Kuo A."/>
            <person name="Liang C."/>
            <person name="Lipzen A."/>
            <person name="Lutzoni F."/>
            <person name="Magnuson J."/>
            <person name="Mondo S."/>
            <person name="Nolan M."/>
            <person name="Ohm R."/>
            <person name="Pangilinan J."/>
            <person name="Park H.-J.H."/>
            <person name="Ramirez L."/>
            <person name="Alfaro M."/>
            <person name="Sun H."/>
            <person name="Tritt A."/>
            <person name="Yoshinaga Y."/>
            <person name="Zwiers L.-H.L."/>
            <person name="Turgeon B.G."/>
            <person name="Goodwin S.B."/>
            <person name="Spatafora J.W."/>
            <person name="Crous P.W."/>
            <person name="Grigoriev I.V."/>
        </authorList>
    </citation>
    <scope>NUCLEOTIDE SEQUENCE [LARGE SCALE GENOMIC DNA]</scope>
    <source>
        <strain evidence="1 2">CBS 611.86</strain>
    </source>
</reference>
<gene>
    <name evidence="1" type="ORF">BDV95DRAFT_635936</name>
</gene>
<organism evidence="1 2">
    <name type="scientific">Massariosphaeria phaeospora</name>
    <dbReference type="NCBI Taxonomy" id="100035"/>
    <lineage>
        <taxon>Eukaryota</taxon>
        <taxon>Fungi</taxon>
        <taxon>Dikarya</taxon>
        <taxon>Ascomycota</taxon>
        <taxon>Pezizomycotina</taxon>
        <taxon>Dothideomycetes</taxon>
        <taxon>Pleosporomycetidae</taxon>
        <taxon>Pleosporales</taxon>
        <taxon>Pleosporales incertae sedis</taxon>
        <taxon>Massariosphaeria</taxon>
    </lineage>
</organism>
<evidence type="ECO:0000313" key="2">
    <source>
        <dbReference type="Proteomes" id="UP000481861"/>
    </source>
</evidence>
<evidence type="ECO:0000313" key="1">
    <source>
        <dbReference type="EMBL" id="KAF2872119.1"/>
    </source>
</evidence>
<comment type="caution">
    <text evidence="1">The sequence shown here is derived from an EMBL/GenBank/DDBJ whole genome shotgun (WGS) entry which is preliminary data.</text>
</comment>
<accession>A0A7C8M9C4</accession>
<dbReference type="EMBL" id="JAADJZ010000010">
    <property type="protein sequence ID" value="KAF2872119.1"/>
    <property type="molecule type" value="Genomic_DNA"/>
</dbReference>
<sequence>METRLLDNFSSLRDSTIEHWKDDVVWRRHSICTLHVGTLPSLGGPRSGEGLRIRHCTNAVRKAPSLRTRTRALYSVNISSISSSSPYAQKQRVCRPSCLLFKTITASIKQRFCGGGGTKSRSAFKLVEWKSSSLKYGRNADHIEYAWSFVYYPRIRRTAPMLDRWSTQGVMSGVGNVAVMLESVTP</sequence>
<name>A0A7C8M9C4_9PLEO</name>
<proteinExistence type="predicted"/>
<dbReference type="AlphaFoldDB" id="A0A7C8M9C4"/>